<dbReference type="GO" id="GO:0016746">
    <property type="term" value="F:acyltransferase activity"/>
    <property type="evidence" value="ECO:0007669"/>
    <property type="project" value="UniProtKB-KW"/>
</dbReference>
<feature type="transmembrane region" description="Helical" evidence="1">
    <location>
        <begin position="134"/>
        <end position="155"/>
    </location>
</feature>
<dbReference type="EMBL" id="BONP01000005">
    <property type="protein sequence ID" value="GIG39526.1"/>
    <property type="molecule type" value="Genomic_DNA"/>
</dbReference>
<dbReference type="Proteomes" id="UP000614741">
    <property type="component" value="Unassembled WGS sequence"/>
</dbReference>
<feature type="transmembrane region" description="Helical" evidence="1">
    <location>
        <begin position="303"/>
        <end position="322"/>
    </location>
</feature>
<feature type="transmembrane region" description="Helical" evidence="1">
    <location>
        <begin position="191"/>
        <end position="212"/>
    </location>
</feature>
<comment type="caution">
    <text evidence="3">The sequence shown here is derived from an EMBL/GenBank/DDBJ whole genome shotgun (WGS) entry which is preliminary data.</text>
</comment>
<feature type="domain" description="Acyltransferase 3" evidence="2">
    <location>
        <begin position="17"/>
        <end position="322"/>
    </location>
</feature>
<evidence type="ECO:0000256" key="1">
    <source>
        <dbReference type="SAM" id="Phobius"/>
    </source>
</evidence>
<evidence type="ECO:0000313" key="4">
    <source>
        <dbReference type="Proteomes" id="UP000614741"/>
    </source>
</evidence>
<organism evidence="3 4">
    <name type="scientific">Cellulomonas phragmiteti</name>
    <dbReference type="NCBI Taxonomy" id="478780"/>
    <lineage>
        <taxon>Bacteria</taxon>
        <taxon>Bacillati</taxon>
        <taxon>Actinomycetota</taxon>
        <taxon>Actinomycetes</taxon>
        <taxon>Micrococcales</taxon>
        <taxon>Cellulomonadaceae</taxon>
        <taxon>Cellulomonas</taxon>
    </lineage>
</organism>
<feature type="transmembrane region" description="Helical" evidence="1">
    <location>
        <begin position="92"/>
        <end position="114"/>
    </location>
</feature>
<feature type="transmembrane region" description="Helical" evidence="1">
    <location>
        <begin position="21"/>
        <end position="41"/>
    </location>
</feature>
<dbReference type="Pfam" id="PF01757">
    <property type="entry name" value="Acyl_transf_3"/>
    <property type="match status" value="1"/>
</dbReference>
<keyword evidence="1" id="KW-0472">Membrane</keyword>
<name>A0ABQ4DJK7_9CELL</name>
<feature type="transmembrane region" description="Helical" evidence="1">
    <location>
        <begin position="53"/>
        <end position="71"/>
    </location>
</feature>
<evidence type="ECO:0000313" key="3">
    <source>
        <dbReference type="EMBL" id="GIG39526.1"/>
    </source>
</evidence>
<keyword evidence="1" id="KW-1133">Transmembrane helix</keyword>
<reference evidence="3 4" key="1">
    <citation type="submission" date="2021-01" db="EMBL/GenBank/DDBJ databases">
        <title>Whole genome shotgun sequence of Cellulomonas phragmiteti NBRC 110785.</title>
        <authorList>
            <person name="Komaki H."/>
            <person name="Tamura T."/>
        </authorList>
    </citation>
    <scope>NUCLEOTIDE SEQUENCE [LARGE SCALE GENOMIC DNA]</scope>
    <source>
        <strain evidence="3 4">NBRC 110785</strain>
    </source>
</reference>
<sequence>MVVVAPAVDVGRTQRVHSLQWLRFVAALAVVFYHAAVYQSLQRDSSWALQYVPGWLGAVGVSLFFALSGYLMSSSMHRYPAPQFLLHRLVRIYPPFFVVVALVLVAATWSPITVPVDVYALSLLPYGGATYPLGVEWTLVFEIAFYVFVAVLIALGRVRSAASVLIGWLGLILVHNVLWPDDPSVNVFPAHDLPFVAVTTAFAFGMLLPLVLHRPPHPVVAAIVGTALWLSGSSQGVTAGRWGLGFGSALLVLSLARYDGWRPVFGDTPAGRLGNRLGNYSYMLYLCHLPVIRTLYATLPGVGVVRVFVLSIVASVLLSMPLGELDMWMYRRLKERVDQASPGVRTVLAGGFVAVFTASAVVFF</sequence>
<keyword evidence="3" id="KW-0012">Acyltransferase</keyword>
<accession>A0ABQ4DJK7</accession>
<keyword evidence="4" id="KW-1185">Reference proteome</keyword>
<feature type="transmembrane region" description="Helical" evidence="1">
    <location>
        <begin position="219"/>
        <end position="236"/>
    </location>
</feature>
<dbReference type="PANTHER" id="PTHR23028">
    <property type="entry name" value="ACETYLTRANSFERASE"/>
    <property type="match status" value="1"/>
</dbReference>
<evidence type="ECO:0000259" key="2">
    <source>
        <dbReference type="Pfam" id="PF01757"/>
    </source>
</evidence>
<feature type="transmembrane region" description="Helical" evidence="1">
    <location>
        <begin position="162"/>
        <end position="179"/>
    </location>
</feature>
<proteinExistence type="predicted"/>
<protein>
    <submittedName>
        <fullName evidence="3">Acyltransferase</fullName>
    </submittedName>
</protein>
<gene>
    <name evidence="3" type="ORF">Cph01nite_12880</name>
</gene>
<dbReference type="PANTHER" id="PTHR23028:SF131">
    <property type="entry name" value="BLR2367 PROTEIN"/>
    <property type="match status" value="1"/>
</dbReference>
<dbReference type="InterPro" id="IPR050879">
    <property type="entry name" value="Acyltransferase_3"/>
</dbReference>
<keyword evidence="1" id="KW-0812">Transmembrane</keyword>
<dbReference type="InterPro" id="IPR002656">
    <property type="entry name" value="Acyl_transf_3_dom"/>
</dbReference>
<feature type="transmembrane region" description="Helical" evidence="1">
    <location>
        <begin position="343"/>
        <end position="363"/>
    </location>
</feature>
<keyword evidence="3" id="KW-0808">Transferase</keyword>